<organism evidence="1 2">
    <name type="scientific">Methanolobus zinderi</name>
    <dbReference type="NCBI Taxonomy" id="536044"/>
    <lineage>
        <taxon>Archaea</taxon>
        <taxon>Methanobacteriati</taxon>
        <taxon>Methanobacteriota</taxon>
        <taxon>Stenosarchaea group</taxon>
        <taxon>Methanomicrobia</taxon>
        <taxon>Methanosarcinales</taxon>
        <taxon>Methanosarcinaceae</taxon>
        <taxon>Methanolobus</taxon>
    </lineage>
</organism>
<proteinExistence type="predicted"/>
<protein>
    <submittedName>
        <fullName evidence="1">Uncharacterized protein</fullName>
    </submittedName>
</protein>
<evidence type="ECO:0000313" key="2">
    <source>
        <dbReference type="Proteomes" id="UP000509594"/>
    </source>
</evidence>
<dbReference type="RefSeq" id="WP_176965393.1">
    <property type="nucleotide sequence ID" value="NZ_CP058215.1"/>
</dbReference>
<dbReference type="OrthoDB" id="130889at2157"/>
<dbReference type="KEGG" id="mzi:HWN40_08845"/>
<gene>
    <name evidence="1" type="ORF">HWN40_08845</name>
</gene>
<dbReference type="AlphaFoldDB" id="A0A7D5E9C0"/>
<accession>A0A7D5E9C0</accession>
<name>A0A7D5E9C0_9EURY</name>
<evidence type="ECO:0000313" key="1">
    <source>
        <dbReference type="EMBL" id="QLC50337.1"/>
    </source>
</evidence>
<dbReference type="EMBL" id="CP058215">
    <property type="protein sequence ID" value="QLC50337.1"/>
    <property type="molecule type" value="Genomic_DNA"/>
</dbReference>
<sequence length="55" mass="5822">MVPATNACSVLKKGQRISCEECGITFEVVSECSGCGDDCEITLNCCGKEMKLTEG</sequence>
<keyword evidence="2" id="KW-1185">Reference proteome</keyword>
<dbReference type="Proteomes" id="UP000509594">
    <property type="component" value="Chromosome"/>
</dbReference>
<dbReference type="GeneID" id="55821778"/>
<reference evidence="1 2" key="1">
    <citation type="submission" date="2020-06" db="EMBL/GenBank/DDBJ databases">
        <title>Methanolobus halotolerans sp. nov., isolated from a saline lake Tus in Siberia.</title>
        <authorList>
            <person name="Shen Y."/>
            <person name="Chen S.-C."/>
            <person name="Lai M.-C."/>
            <person name="Huang H.-H."/>
            <person name="Chiu H.-H."/>
            <person name="Tang S.-L."/>
            <person name="Rogozin D.Y."/>
            <person name="Degermendzhy A.G."/>
        </authorList>
    </citation>
    <scope>NUCLEOTIDE SEQUENCE [LARGE SCALE GENOMIC DNA]</scope>
    <source>
        <strain evidence="1 2">DSM 21339</strain>
    </source>
</reference>